<keyword evidence="11" id="KW-0472">Membrane</keyword>
<evidence type="ECO:0000256" key="9">
    <source>
        <dbReference type="ARBA" id="ARBA00022982"/>
    </source>
</evidence>
<comment type="function">
    <text evidence="1">Accessory subunit of the mitochondrial membrane respiratory chain NADH dehydrogenase (Complex I), that is believed not to be involved in catalysis. Complex I functions in the transfer of electrons from NADH to the respiratory chain. The immediate electron acceptor for the enzyme is believed to be ubiquinone.</text>
</comment>
<dbReference type="GO" id="GO:0005743">
    <property type="term" value="C:mitochondrial inner membrane"/>
    <property type="evidence" value="ECO:0007669"/>
    <property type="project" value="UniProtKB-SubCell"/>
</dbReference>
<dbReference type="PANTHER" id="PTHR20900:SF0">
    <property type="entry name" value="NADH DEHYDROGENASE [UBIQUINONE] 1 BETA SUBCOMPLEX SUBUNIT 7"/>
    <property type="match status" value="1"/>
</dbReference>
<keyword evidence="13" id="KW-1185">Reference proteome</keyword>
<keyword evidence="8" id="KW-0999">Mitochondrion inner membrane</keyword>
<evidence type="ECO:0000313" key="13">
    <source>
        <dbReference type="Proteomes" id="UP000504606"/>
    </source>
</evidence>
<dbReference type="Proteomes" id="UP000504606">
    <property type="component" value="Unplaced"/>
</dbReference>
<keyword evidence="12" id="KW-1015">Disulfide bond</keyword>
<dbReference type="Pfam" id="PF05676">
    <property type="entry name" value="NDUF_B7"/>
    <property type="match status" value="1"/>
</dbReference>
<protein>
    <recommendedName>
        <fullName evidence="5">NADH dehydrogenase [ubiquinone] 1 beta subcomplex subunit 7</fullName>
    </recommendedName>
</protein>
<keyword evidence="10" id="KW-0496">Mitochondrion</keyword>
<evidence type="ECO:0000256" key="5">
    <source>
        <dbReference type="ARBA" id="ARBA00018677"/>
    </source>
</evidence>
<name>A0A6J1SN70_FRAOC</name>
<proteinExistence type="inferred from homology"/>
<accession>A0A6J1SN70</accession>
<dbReference type="KEGG" id="foc:113209183"/>
<evidence type="ECO:0000256" key="4">
    <source>
        <dbReference type="ARBA" id="ARBA00008006"/>
    </source>
</evidence>
<evidence type="ECO:0000256" key="7">
    <source>
        <dbReference type="ARBA" id="ARBA00022660"/>
    </source>
</evidence>
<comment type="similarity">
    <text evidence="4">Belongs to the complex I NDUFB7 subunit family.</text>
</comment>
<evidence type="ECO:0000256" key="12">
    <source>
        <dbReference type="ARBA" id="ARBA00023157"/>
    </source>
</evidence>
<evidence type="ECO:0000256" key="6">
    <source>
        <dbReference type="ARBA" id="ARBA00022448"/>
    </source>
</evidence>
<dbReference type="InterPro" id="IPR008698">
    <property type="entry name" value="NDUB7"/>
</dbReference>
<gene>
    <name evidence="14" type="primary">LOC113209183</name>
</gene>
<dbReference type="GeneID" id="113209183"/>
<evidence type="ECO:0000256" key="3">
    <source>
        <dbReference type="ARBA" id="ARBA00004637"/>
    </source>
</evidence>
<organism evidence="13 14">
    <name type="scientific">Frankliniella occidentalis</name>
    <name type="common">Western flower thrips</name>
    <name type="synonym">Euthrips occidentalis</name>
    <dbReference type="NCBI Taxonomy" id="133901"/>
    <lineage>
        <taxon>Eukaryota</taxon>
        <taxon>Metazoa</taxon>
        <taxon>Ecdysozoa</taxon>
        <taxon>Arthropoda</taxon>
        <taxon>Hexapoda</taxon>
        <taxon>Insecta</taxon>
        <taxon>Pterygota</taxon>
        <taxon>Neoptera</taxon>
        <taxon>Paraneoptera</taxon>
        <taxon>Thysanoptera</taxon>
        <taxon>Terebrantia</taxon>
        <taxon>Thripoidea</taxon>
        <taxon>Thripidae</taxon>
        <taxon>Frankliniella</taxon>
    </lineage>
</organism>
<dbReference type="RefSeq" id="XP_026282367.1">
    <property type="nucleotide sequence ID" value="XM_026426582.2"/>
</dbReference>
<keyword evidence="7" id="KW-0679">Respiratory chain</keyword>
<evidence type="ECO:0000256" key="1">
    <source>
        <dbReference type="ARBA" id="ARBA00003195"/>
    </source>
</evidence>
<dbReference type="GO" id="GO:0005758">
    <property type="term" value="C:mitochondrial intermembrane space"/>
    <property type="evidence" value="ECO:0007669"/>
    <property type="project" value="UniProtKB-SubCell"/>
</dbReference>
<evidence type="ECO:0000256" key="10">
    <source>
        <dbReference type="ARBA" id="ARBA00023128"/>
    </source>
</evidence>
<evidence type="ECO:0000256" key="2">
    <source>
        <dbReference type="ARBA" id="ARBA00004569"/>
    </source>
</evidence>
<dbReference type="CTD" id="32434"/>
<keyword evidence="6" id="KW-0813">Transport</keyword>
<evidence type="ECO:0000256" key="8">
    <source>
        <dbReference type="ARBA" id="ARBA00022792"/>
    </source>
</evidence>
<dbReference type="AlphaFoldDB" id="A0A6J1SN70"/>
<keyword evidence="9" id="KW-0249">Electron transport</keyword>
<dbReference type="OrthoDB" id="268414at2759"/>
<dbReference type="PANTHER" id="PTHR20900">
    <property type="entry name" value="NADH:UBIQUINONE OXIDOREDUCTASE B18-LIKE SUBUNIT"/>
    <property type="match status" value="1"/>
</dbReference>
<sequence length="130" mass="15403">MGTAYTHFMHPGTIPMGDFQESKFDPLFGFEATGRKTREMEVTELQMDNHNLPGDRRDFCAKPLMEWQKCMYENYPFFTKCAHYTHAYGWCEYEDYVVRMKEYERERRLMARAARVGPERAGYKVSAVES</sequence>
<evidence type="ECO:0000256" key="11">
    <source>
        <dbReference type="ARBA" id="ARBA00023136"/>
    </source>
</evidence>
<evidence type="ECO:0000313" key="14">
    <source>
        <dbReference type="RefSeq" id="XP_026282367.1"/>
    </source>
</evidence>
<reference evidence="14" key="1">
    <citation type="submission" date="2025-08" db="UniProtKB">
        <authorList>
            <consortium name="RefSeq"/>
        </authorList>
    </citation>
    <scope>IDENTIFICATION</scope>
    <source>
        <tissue evidence="14">Whole organism</tissue>
    </source>
</reference>
<comment type="subcellular location">
    <subcellularLocation>
        <location evidence="3">Mitochondrion inner membrane</location>
        <topology evidence="3">Peripheral membrane protein</topology>
    </subcellularLocation>
    <subcellularLocation>
        <location evidence="2">Mitochondrion intermembrane space</location>
    </subcellularLocation>
</comment>